<evidence type="ECO:0000256" key="2">
    <source>
        <dbReference type="SAM" id="SignalP"/>
    </source>
</evidence>
<comment type="caution">
    <text evidence="3">The sequence shown here is derived from an EMBL/GenBank/DDBJ whole genome shotgun (WGS) entry which is preliminary data.</text>
</comment>
<gene>
    <name evidence="3" type="ORF">P7K49_007955</name>
</gene>
<evidence type="ECO:0000256" key="1">
    <source>
        <dbReference type="SAM" id="MobiDB-lite"/>
    </source>
</evidence>
<reference evidence="3 4" key="1">
    <citation type="submission" date="2023-05" db="EMBL/GenBank/DDBJ databases">
        <title>B98-5 Cell Line De Novo Hybrid Assembly: An Optical Mapping Approach.</title>
        <authorList>
            <person name="Kananen K."/>
            <person name="Auerbach J.A."/>
            <person name="Kautto E."/>
            <person name="Blachly J.S."/>
        </authorList>
    </citation>
    <scope>NUCLEOTIDE SEQUENCE [LARGE SCALE GENOMIC DNA]</scope>
    <source>
        <strain evidence="3">B95-8</strain>
        <tissue evidence="3">Cell line</tissue>
    </source>
</reference>
<feature type="region of interest" description="Disordered" evidence="1">
    <location>
        <begin position="168"/>
        <end position="220"/>
    </location>
</feature>
<accession>A0ABQ9VWB6</accession>
<evidence type="ECO:0008006" key="5">
    <source>
        <dbReference type="Google" id="ProtNLM"/>
    </source>
</evidence>
<feature type="chain" id="PRO_5047088534" description="Secreted protein" evidence="2">
    <location>
        <begin position="20"/>
        <end position="220"/>
    </location>
</feature>
<evidence type="ECO:0000313" key="4">
    <source>
        <dbReference type="Proteomes" id="UP001266305"/>
    </source>
</evidence>
<proteinExistence type="predicted"/>
<feature type="compositionally biased region" description="Basic and acidic residues" evidence="1">
    <location>
        <begin position="174"/>
        <end position="188"/>
    </location>
</feature>
<keyword evidence="2" id="KW-0732">Signal</keyword>
<evidence type="ECO:0000313" key="3">
    <source>
        <dbReference type="EMBL" id="KAK2113689.1"/>
    </source>
</evidence>
<organism evidence="3 4">
    <name type="scientific">Saguinus oedipus</name>
    <name type="common">Cotton-top tamarin</name>
    <name type="synonym">Oedipomidas oedipus</name>
    <dbReference type="NCBI Taxonomy" id="9490"/>
    <lineage>
        <taxon>Eukaryota</taxon>
        <taxon>Metazoa</taxon>
        <taxon>Chordata</taxon>
        <taxon>Craniata</taxon>
        <taxon>Vertebrata</taxon>
        <taxon>Euteleostomi</taxon>
        <taxon>Mammalia</taxon>
        <taxon>Eutheria</taxon>
        <taxon>Euarchontoglires</taxon>
        <taxon>Primates</taxon>
        <taxon>Haplorrhini</taxon>
        <taxon>Platyrrhini</taxon>
        <taxon>Cebidae</taxon>
        <taxon>Callitrichinae</taxon>
        <taxon>Saguinus</taxon>
    </lineage>
</organism>
<protein>
    <recommendedName>
        <fullName evidence="5">Secreted protein</fullName>
    </recommendedName>
</protein>
<feature type="signal peptide" evidence="2">
    <location>
        <begin position="1"/>
        <end position="19"/>
    </location>
</feature>
<dbReference type="Proteomes" id="UP001266305">
    <property type="component" value="Unassembled WGS sequence"/>
</dbReference>
<dbReference type="EMBL" id="JASSZA010000004">
    <property type="protein sequence ID" value="KAK2113689.1"/>
    <property type="molecule type" value="Genomic_DNA"/>
</dbReference>
<sequence>MLWLLILCCVLLLPYRGHSSFLCSRAVSSMQARPDSLLLFQSPALLIPVVLSPHVCWCHVEGATEHISSLLPFHSEFELESASGTCPGFHSEYHSCAGHLNLVPKHIANEYPLLSCHIHHDLRHAQSSCDIRYEILGMFLRHSPAQTQSEKERGWRCALCPLDMRPTHMRGQHHRDEQGRATEEKERIWPGLHGTHSTAAEEGRVSTVGQQQDTAQDREP</sequence>
<name>A0ABQ9VWB6_SAGOE</name>
<keyword evidence="4" id="KW-1185">Reference proteome</keyword>